<dbReference type="Pfam" id="PF00198">
    <property type="entry name" value="2-oxoacid_dh"/>
    <property type="match status" value="1"/>
</dbReference>
<proteinExistence type="inferred from homology"/>
<dbReference type="Gene3D" id="4.10.320.10">
    <property type="entry name" value="E3-binding domain"/>
    <property type="match status" value="1"/>
</dbReference>
<dbReference type="InterPro" id="IPR000089">
    <property type="entry name" value="Biotin_lipoyl"/>
</dbReference>
<evidence type="ECO:0000256" key="1">
    <source>
        <dbReference type="ARBA" id="ARBA00001938"/>
    </source>
</evidence>
<dbReference type="GO" id="GO:0006086">
    <property type="term" value="P:pyruvate decarboxylation to acetyl-CoA"/>
    <property type="evidence" value="ECO:0007669"/>
    <property type="project" value="InterPro"/>
</dbReference>
<dbReference type="SUPFAM" id="SSF51230">
    <property type="entry name" value="Single hybrid motif"/>
    <property type="match status" value="1"/>
</dbReference>
<evidence type="ECO:0000256" key="2">
    <source>
        <dbReference type="ARBA" id="ARBA00007317"/>
    </source>
</evidence>
<dbReference type="InterPro" id="IPR011053">
    <property type="entry name" value="Single_hybrid_motif"/>
</dbReference>
<dbReference type="PROSITE" id="PS00189">
    <property type="entry name" value="LIPOYL"/>
    <property type="match status" value="1"/>
</dbReference>
<dbReference type="AlphaFoldDB" id="A0A0A1DPD6"/>
<keyword evidence="4 5" id="KW-0808">Transferase</keyword>
<gene>
    <name evidence="5" type="ORF">KR76_25405</name>
</gene>
<dbReference type="eggNOG" id="COG0508">
    <property type="taxonomic scope" value="Bacteria"/>
</dbReference>
<keyword evidence="5" id="KW-0670">Pyruvate</keyword>
<dbReference type="RefSeq" id="WP_038682330.1">
    <property type="nucleotide sequence ID" value="NZ_BJMC01000023.1"/>
</dbReference>
<dbReference type="Proteomes" id="UP000030300">
    <property type="component" value="Chromosome"/>
</dbReference>
<dbReference type="InterPro" id="IPR045257">
    <property type="entry name" value="E2/Pdx1"/>
</dbReference>
<dbReference type="GO" id="GO:0045254">
    <property type="term" value="C:pyruvate dehydrogenase complex"/>
    <property type="evidence" value="ECO:0007669"/>
    <property type="project" value="InterPro"/>
</dbReference>
<dbReference type="PANTHER" id="PTHR23151:SF90">
    <property type="entry name" value="DIHYDROLIPOYLLYSINE-RESIDUE ACETYLTRANSFERASE COMPONENT OF PYRUVATE DEHYDROGENASE COMPLEX, MITOCHONDRIAL-RELATED"/>
    <property type="match status" value="1"/>
</dbReference>
<reference evidence="5 6" key="1">
    <citation type="journal article" date="2015" name="Genome Announc.">
        <title>Complete Genome Sequence of Steroid-Transforming Nocardioides simplex VKM Ac-2033D.</title>
        <authorList>
            <person name="Shtratnikova V.Y."/>
            <person name="Schelkunov M.I."/>
            <person name="Pekov Y.A."/>
            <person name="Fokina V.V."/>
            <person name="Logacheva M.D."/>
            <person name="Sokolov S.L."/>
            <person name="Bragin E.Y."/>
            <person name="Ashapkin V.V."/>
            <person name="Donova M.V."/>
        </authorList>
    </citation>
    <scope>NUCLEOTIDE SEQUENCE [LARGE SCALE GENOMIC DNA]</scope>
    <source>
        <strain evidence="5 6">VKM Ac-2033D</strain>
    </source>
</reference>
<dbReference type="InterPro" id="IPR001078">
    <property type="entry name" value="2-oxoacid_DH_actylTfrase"/>
</dbReference>
<dbReference type="KEGG" id="psim:KR76_25405"/>
<keyword evidence="4 5" id="KW-0012">Acyltransferase</keyword>
<dbReference type="Gene3D" id="3.30.559.10">
    <property type="entry name" value="Chloramphenicol acetyltransferase-like domain"/>
    <property type="match status" value="1"/>
</dbReference>
<dbReference type="EC" id="2.3.1.-" evidence="4"/>
<dbReference type="InterPro" id="IPR004167">
    <property type="entry name" value="PSBD"/>
</dbReference>
<dbReference type="Pfam" id="PF00364">
    <property type="entry name" value="Biotin_lipoyl"/>
    <property type="match status" value="1"/>
</dbReference>
<dbReference type="SUPFAM" id="SSF47005">
    <property type="entry name" value="Peripheral subunit-binding domain of 2-oxo acid dehydrogenase complex"/>
    <property type="match status" value="1"/>
</dbReference>
<dbReference type="OrthoDB" id="9805770at2"/>
<dbReference type="PROSITE" id="PS50968">
    <property type="entry name" value="BIOTINYL_LIPOYL"/>
    <property type="match status" value="1"/>
</dbReference>
<dbReference type="Gene3D" id="2.40.50.100">
    <property type="match status" value="1"/>
</dbReference>
<dbReference type="SUPFAM" id="SSF52777">
    <property type="entry name" value="CoA-dependent acyltransferases"/>
    <property type="match status" value="1"/>
</dbReference>
<comment type="cofactor">
    <cofactor evidence="1 4">
        <name>(R)-lipoate</name>
        <dbReference type="ChEBI" id="CHEBI:83088"/>
    </cofactor>
</comment>
<dbReference type="CDD" id="cd06849">
    <property type="entry name" value="lipoyl_domain"/>
    <property type="match status" value="1"/>
</dbReference>
<dbReference type="GO" id="GO:0016746">
    <property type="term" value="F:acyltransferase activity"/>
    <property type="evidence" value="ECO:0007669"/>
    <property type="project" value="UniProtKB-KW"/>
</dbReference>
<dbReference type="EMBL" id="CP009896">
    <property type="protein sequence ID" value="AIY19281.1"/>
    <property type="molecule type" value="Genomic_DNA"/>
</dbReference>
<dbReference type="InterPro" id="IPR036625">
    <property type="entry name" value="E3-bd_dom_sf"/>
</dbReference>
<dbReference type="InterPro" id="IPR003016">
    <property type="entry name" value="2-oxoA_DH_lipoyl-BS"/>
</dbReference>
<evidence type="ECO:0000313" key="6">
    <source>
        <dbReference type="Proteomes" id="UP000030300"/>
    </source>
</evidence>
<organism evidence="5 6">
    <name type="scientific">Nocardioides simplex</name>
    <name type="common">Arthrobacter simplex</name>
    <dbReference type="NCBI Taxonomy" id="2045"/>
    <lineage>
        <taxon>Bacteria</taxon>
        <taxon>Bacillati</taxon>
        <taxon>Actinomycetota</taxon>
        <taxon>Actinomycetes</taxon>
        <taxon>Propionibacteriales</taxon>
        <taxon>Nocardioidaceae</taxon>
        <taxon>Pimelobacter</taxon>
    </lineage>
</organism>
<dbReference type="STRING" id="2045.KR76_25405"/>
<sequence length="423" mass="43992">MVQLMSVPEVAAGASEVLLAEWSVATGAEVSRGDVIAVAETDKAVVEVEAEFDGVVVGLLAQVGERVDVGAPLMLVGTGADLDRELAALLAEVGVSAPAAEPAAPAEPVVEPAAESARRFASPLARRLIEEAGLDLADITGTGPRGRVRKRDVERALADRAPAPAPAATTTSAPVPAPAPAPAAAAVAPAAPASGLSIEPHSRLRRSVAARLTQAKQEIPHFYLTRSARIDDLLALRAQVNEHAPVRVSVNDLVLRAVAVAHRAVPEANVVWSEEGMVQHTSVDVAVAVASERGLVTPVVRGVDQLSLSGLARQVGDYVGQANAGRLQQRDLEGGTITVTNLGMYGVEEFSAIINPPHSAILAVGAARPEPVVEGEPGEQRIEIRTVLRLVLSVDHRAIDGALAARWMASLVEALERPMTLLV</sequence>
<evidence type="ECO:0000313" key="5">
    <source>
        <dbReference type="EMBL" id="AIY19281.1"/>
    </source>
</evidence>
<comment type="similarity">
    <text evidence="2 4">Belongs to the 2-oxoacid dehydrogenase family.</text>
</comment>
<dbReference type="GeneID" id="96612088"/>
<accession>A0A0A1DPD6</accession>
<dbReference type="PROSITE" id="PS51826">
    <property type="entry name" value="PSBD"/>
    <property type="match status" value="1"/>
</dbReference>
<dbReference type="PANTHER" id="PTHR23151">
    <property type="entry name" value="DIHYDROLIPOAMIDE ACETYL/SUCCINYL-TRANSFERASE-RELATED"/>
    <property type="match status" value="1"/>
</dbReference>
<keyword evidence="6" id="KW-1185">Reference proteome</keyword>
<keyword evidence="3 4" id="KW-0450">Lipoyl</keyword>
<dbReference type="HOGENOM" id="CLU_016733_10_2_11"/>
<evidence type="ECO:0000256" key="3">
    <source>
        <dbReference type="ARBA" id="ARBA00022823"/>
    </source>
</evidence>
<name>A0A0A1DPD6_NOCSI</name>
<dbReference type="Pfam" id="PF02817">
    <property type="entry name" value="E3_binding"/>
    <property type="match status" value="1"/>
</dbReference>
<protein>
    <recommendedName>
        <fullName evidence="4">Dihydrolipoamide acetyltransferase component of pyruvate dehydrogenase complex</fullName>
        <ecNumber evidence="4">2.3.1.-</ecNumber>
    </recommendedName>
</protein>
<evidence type="ECO:0000256" key="4">
    <source>
        <dbReference type="RuleBase" id="RU003423"/>
    </source>
</evidence>
<dbReference type="InterPro" id="IPR023213">
    <property type="entry name" value="CAT-like_dom_sf"/>
</dbReference>